<dbReference type="EMBL" id="BAAAHC010000007">
    <property type="protein sequence ID" value="GAA0515931.1"/>
    <property type="molecule type" value="Genomic_DNA"/>
</dbReference>
<sequence>MTGAELGEAAPVLLSNLAAHRGVLNTAGLAAAGLFDNSTAPPGGELTRMPSAGSLVWLTYRCCSTWRVRHCLEGTRRCPPTTSKLH</sequence>
<evidence type="ECO:0000313" key="1">
    <source>
        <dbReference type="EMBL" id="GAA0515931.1"/>
    </source>
</evidence>
<gene>
    <name evidence="1" type="ORF">GCM10009545_17530</name>
    <name evidence="2" type="ORF">GCM10011581_47400</name>
</gene>
<dbReference type="EMBL" id="BMMT01000023">
    <property type="protein sequence ID" value="GGJ04880.1"/>
    <property type="molecule type" value="Genomic_DNA"/>
</dbReference>
<name>A0A917KC03_9PSEU</name>
<dbReference type="Proteomes" id="UP001500220">
    <property type="component" value="Unassembled WGS sequence"/>
</dbReference>
<accession>A0A917KC03</accession>
<evidence type="ECO:0000313" key="3">
    <source>
        <dbReference type="Proteomes" id="UP000597989"/>
    </source>
</evidence>
<proteinExistence type="predicted"/>
<dbReference type="AlphaFoldDB" id="A0A917KC03"/>
<protein>
    <submittedName>
        <fullName evidence="2">Uncharacterized protein</fullName>
    </submittedName>
</protein>
<dbReference type="Proteomes" id="UP000597989">
    <property type="component" value="Unassembled WGS sequence"/>
</dbReference>
<comment type="caution">
    <text evidence="2">The sequence shown here is derived from an EMBL/GenBank/DDBJ whole genome shotgun (WGS) entry which is preliminary data.</text>
</comment>
<organism evidence="2 3">
    <name type="scientific">Saccharopolyspora thermophila</name>
    <dbReference type="NCBI Taxonomy" id="89367"/>
    <lineage>
        <taxon>Bacteria</taxon>
        <taxon>Bacillati</taxon>
        <taxon>Actinomycetota</taxon>
        <taxon>Actinomycetes</taxon>
        <taxon>Pseudonocardiales</taxon>
        <taxon>Pseudonocardiaceae</taxon>
        <taxon>Saccharopolyspora</taxon>
    </lineage>
</organism>
<reference evidence="1 4" key="2">
    <citation type="journal article" date="2019" name="Int. J. Syst. Evol. Microbiol.">
        <title>The Global Catalogue of Microorganisms (GCM) 10K type strain sequencing project: providing services to taxonomists for standard genome sequencing and annotation.</title>
        <authorList>
            <consortium name="The Broad Institute Genomics Platform"/>
            <consortium name="The Broad Institute Genome Sequencing Center for Infectious Disease"/>
            <person name="Wu L."/>
            <person name="Ma J."/>
        </authorList>
    </citation>
    <scope>NUCLEOTIDE SEQUENCE [LARGE SCALE GENOMIC DNA]</scope>
    <source>
        <strain evidence="1 4">JCM 10664</strain>
    </source>
</reference>
<reference evidence="1" key="4">
    <citation type="submission" date="2023-12" db="EMBL/GenBank/DDBJ databases">
        <authorList>
            <person name="Sun Q."/>
            <person name="Inoue M."/>
        </authorList>
    </citation>
    <scope>NUCLEOTIDE SEQUENCE</scope>
    <source>
        <strain evidence="1">JCM 10664</strain>
    </source>
</reference>
<reference evidence="2 3" key="1">
    <citation type="journal article" date="2014" name="Int. J. Syst. Evol. Microbiol.">
        <title>Complete genome sequence of Corynebacterium casei LMG S-19264T (=DSM 44701T), isolated from a smear-ripened cheese.</title>
        <authorList>
            <consortium name="US DOE Joint Genome Institute (JGI-PGF)"/>
            <person name="Walter F."/>
            <person name="Albersmeier A."/>
            <person name="Kalinowski J."/>
            <person name="Ruckert C."/>
        </authorList>
    </citation>
    <scope>NUCLEOTIDE SEQUENCE [LARGE SCALE GENOMIC DNA]</scope>
    <source>
        <strain evidence="2 3">CGMCC 4.7206</strain>
    </source>
</reference>
<reference evidence="2" key="3">
    <citation type="submission" date="2020-09" db="EMBL/GenBank/DDBJ databases">
        <authorList>
            <person name="Sun Q."/>
            <person name="Zhou Y."/>
        </authorList>
    </citation>
    <scope>NUCLEOTIDE SEQUENCE</scope>
    <source>
        <strain evidence="2">CGMCC 4.7206</strain>
    </source>
</reference>
<evidence type="ECO:0000313" key="2">
    <source>
        <dbReference type="EMBL" id="GGJ04880.1"/>
    </source>
</evidence>
<evidence type="ECO:0000313" key="4">
    <source>
        <dbReference type="Proteomes" id="UP001500220"/>
    </source>
</evidence>
<keyword evidence="4" id="KW-1185">Reference proteome</keyword>